<feature type="domain" description="Fido" evidence="1">
    <location>
        <begin position="1"/>
        <end position="65"/>
    </location>
</feature>
<organism evidence="2 3">
    <name type="scientific">Mannheimia granulomatis</name>
    <dbReference type="NCBI Taxonomy" id="85402"/>
    <lineage>
        <taxon>Bacteria</taxon>
        <taxon>Pseudomonadati</taxon>
        <taxon>Pseudomonadota</taxon>
        <taxon>Gammaproteobacteria</taxon>
        <taxon>Pasteurellales</taxon>
        <taxon>Pasteurellaceae</taxon>
        <taxon>Mannheimia</taxon>
    </lineage>
</organism>
<dbReference type="SUPFAM" id="SSF140931">
    <property type="entry name" value="Fic-like"/>
    <property type="match status" value="1"/>
</dbReference>
<gene>
    <name evidence="2" type="ORF">AK33_04600</name>
</gene>
<proteinExistence type="predicted"/>
<dbReference type="AlphaFoldDB" id="A0A011LZI2"/>
<evidence type="ECO:0000313" key="2">
    <source>
        <dbReference type="EMBL" id="EXI62653.1"/>
    </source>
</evidence>
<dbReference type="EMBL" id="JANJ01000003">
    <property type="protein sequence ID" value="EXI62653.1"/>
    <property type="molecule type" value="Genomic_DNA"/>
</dbReference>
<dbReference type="InterPro" id="IPR003812">
    <property type="entry name" value="Fido"/>
</dbReference>
<reference evidence="2 3" key="1">
    <citation type="journal article" date="2014" name="Genome Announc.">
        <title>Genome Sequence of a Presumptive Mannheimia haemolytica Strain with an A1/A6-Cross-Reactive Serotype from a White-Tailed Deer (Odocoileus virginianus).</title>
        <authorList>
            <person name="Lawrence P.K."/>
            <person name="Bey R.F."/>
            <person name="Wiener B."/>
            <person name="Kittichotirat W."/>
            <person name="Bumgarner R.E."/>
        </authorList>
    </citation>
    <scope>NUCLEOTIDE SEQUENCE [LARGE SCALE GENOMIC DNA]</scope>
    <source>
        <strain evidence="2 3">PKL10</strain>
    </source>
</reference>
<evidence type="ECO:0000259" key="1">
    <source>
        <dbReference type="PROSITE" id="PS51459"/>
    </source>
</evidence>
<dbReference type="PROSITE" id="PS51459">
    <property type="entry name" value="FIDO"/>
    <property type="match status" value="1"/>
</dbReference>
<dbReference type="InterPro" id="IPR036597">
    <property type="entry name" value="Fido-like_dom_sf"/>
</dbReference>
<sequence length="65" mass="7838">MHPFREGNGRSQREFIIQLAAKFNYQLHFQDVTQQEMIEASERSALYVDNSLFEKIIFKRLEFIK</sequence>
<name>A0A011LZI2_9PAST</name>
<dbReference type="Gene3D" id="1.10.3290.10">
    <property type="entry name" value="Fido-like domain"/>
    <property type="match status" value="1"/>
</dbReference>
<accession>A0A011LZI2</accession>
<dbReference type="PATRIC" id="fig|1450449.3.peg.885"/>
<evidence type="ECO:0000313" key="3">
    <source>
        <dbReference type="Proteomes" id="UP000054123"/>
    </source>
</evidence>
<dbReference type="RefSeq" id="WP_241761972.1">
    <property type="nucleotide sequence ID" value="NZ_AVSP01000008.1"/>
</dbReference>
<protein>
    <recommendedName>
        <fullName evidence="1">Fido domain-containing protein</fullName>
    </recommendedName>
</protein>
<keyword evidence="3" id="KW-1185">Reference proteome</keyword>
<comment type="caution">
    <text evidence="2">The sequence shown here is derived from an EMBL/GenBank/DDBJ whole genome shotgun (WGS) entry which is preliminary data.</text>
</comment>
<dbReference type="Proteomes" id="UP000054123">
    <property type="component" value="Unassembled WGS sequence"/>
</dbReference>